<evidence type="ECO:0000256" key="3">
    <source>
        <dbReference type="ARBA" id="ARBA00022679"/>
    </source>
</evidence>
<dbReference type="GO" id="GO:0042761">
    <property type="term" value="P:very long-chain fatty acid biosynthetic process"/>
    <property type="evidence" value="ECO:0007669"/>
    <property type="project" value="TreeGrafter"/>
</dbReference>
<dbReference type="EMBL" id="OU900102">
    <property type="protein sequence ID" value="CAG9864846.1"/>
    <property type="molecule type" value="Genomic_DNA"/>
</dbReference>
<keyword evidence="4 10" id="KW-0812">Transmembrane</keyword>
<dbReference type="GO" id="GO:0009922">
    <property type="term" value="F:fatty acid elongase activity"/>
    <property type="evidence" value="ECO:0007669"/>
    <property type="project" value="UniProtKB-EC"/>
</dbReference>
<name>A0A9N9XRM9_PHYSR</name>
<dbReference type="PANTHER" id="PTHR11157:SF153">
    <property type="entry name" value="ELONGATION OF VERY LONG CHAIN FATTY ACIDS PROTEIN"/>
    <property type="match status" value="1"/>
</dbReference>
<evidence type="ECO:0000256" key="4">
    <source>
        <dbReference type="ARBA" id="ARBA00022692"/>
    </source>
</evidence>
<feature type="transmembrane region" description="Helical" evidence="10">
    <location>
        <begin position="69"/>
        <end position="89"/>
    </location>
</feature>
<dbReference type="OrthoDB" id="434092at2759"/>
<evidence type="ECO:0000313" key="11">
    <source>
        <dbReference type="EMBL" id="CAG9864846.1"/>
    </source>
</evidence>
<dbReference type="Pfam" id="PF01151">
    <property type="entry name" value="ELO"/>
    <property type="match status" value="1"/>
</dbReference>
<organism evidence="11 12">
    <name type="scientific">Phyllotreta striolata</name>
    <name type="common">Striped flea beetle</name>
    <name type="synonym">Crioceris striolata</name>
    <dbReference type="NCBI Taxonomy" id="444603"/>
    <lineage>
        <taxon>Eukaryota</taxon>
        <taxon>Metazoa</taxon>
        <taxon>Ecdysozoa</taxon>
        <taxon>Arthropoda</taxon>
        <taxon>Hexapoda</taxon>
        <taxon>Insecta</taxon>
        <taxon>Pterygota</taxon>
        <taxon>Neoptera</taxon>
        <taxon>Endopterygota</taxon>
        <taxon>Coleoptera</taxon>
        <taxon>Polyphaga</taxon>
        <taxon>Cucujiformia</taxon>
        <taxon>Chrysomeloidea</taxon>
        <taxon>Chrysomelidae</taxon>
        <taxon>Galerucinae</taxon>
        <taxon>Alticini</taxon>
        <taxon>Phyllotreta</taxon>
    </lineage>
</organism>
<dbReference type="GO" id="GO:0030148">
    <property type="term" value="P:sphingolipid biosynthetic process"/>
    <property type="evidence" value="ECO:0007669"/>
    <property type="project" value="TreeGrafter"/>
</dbReference>
<dbReference type="PANTHER" id="PTHR11157">
    <property type="entry name" value="FATTY ACID ACYL TRANSFERASE-RELATED"/>
    <property type="match status" value="1"/>
</dbReference>
<keyword evidence="3 10" id="KW-0808">Transferase</keyword>
<feature type="transmembrane region" description="Helical" evidence="10">
    <location>
        <begin position="211"/>
        <end position="231"/>
    </location>
</feature>
<protein>
    <recommendedName>
        <fullName evidence="10">Elongation of very long chain fatty acids protein</fullName>
        <ecNumber evidence="10">2.3.1.199</ecNumber>
    </recommendedName>
    <alternativeName>
        <fullName evidence="10">Very-long-chain 3-oxoacyl-CoA synthase</fullName>
    </alternativeName>
</protein>
<sequence>MVSINESINSQKTQRSFYDFVFTDLADKRTNHWFLISDPGPGLAILGLWLYFVLKIGPKWMENKKPFQLRTVLIVYNIFQVIINIYLFYEGGRLGWFGKYNYNCEPVNFSLSQTALDSASMCHAYFLLKMTELADTVFFVLRKNNRQVTFLHLYHHTVMPMAAWGATKYFPGGHGTFIGFINAFVHIIMYGYYSLAALGPGVQKYLWWKKYITTLQMVQFCMVFIHNSQLFWFDCGYPRWTAFLTLPNAIFFYQLFNQFYKSSYTKPASVNKDAAVIKNGKIK</sequence>
<dbReference type="GO" id="GO:0034626">
    <property type="term" value="P:fatty acid elongation, polyunsaturated fatty acid"/>
    <property type="evidence" value="ECO:0007669"/>
    <property type="project" value="TreeGrafter"/>
</dbReference>
<keyword evidence="12" id="KW-1185">Reference proteome</keyword>
<accession>A0A9N9XRM9</accession>
<comment type="catalytic activity">
    <reaction evidence="10">
        <text>a very-long-chain acyl-CoA + malonyl-CoA + H(+) = a very-long-chain 3-oxoacyl-CoA + CO2 + CoA</text>
        <dbReference type="Rhea" id="RHEA:32727"/>
        <dbReference type="ChEBI" id="CHEBI:15378"/>
        <dbReference type="ChEBI" id="CHEBI:16526"/>
        <dbReference type="ChEBI" id="CHEBI:57287"/>
        <dbReference type="ChEBI" id="CHEBI:57384"/>
        <dbReference type="ChEBI" id="CHEBI:90725"/>
        <dbReference type="ChEBI" id="CHEBI:90736"/>
        <dbReference type="EC" id="2.3.1.199"/>
    </reaction>
</comment>
<feature type="transmembrane region" description="Helical" evidence="10">
    <location>
        <begin position="237"/>
        <end position="256"/>
    </location>
</feature>
<dbReference type="GO" id="GO:0019367">
    <property type="term" value="P:fatty acid elongation, saturated fatty acid"/>
    <property type="evidence" value="ECO:0007669"/>
    <property type="project" value="TreeGrafter"/>
</dbReference>
<evidence type="ECO:0000256" key="7">
    <source>
        <dbReference type="ARBA" id="ARBA00023098"/>
    </source>
</evidence>
<keyword evidence="5 10" id="KW-0276">Fatty acid metabolism</keyword>
<evidence type="ECO:0000256" key="9">
    <source>
        <dbReference type="ARBA" id="ARBA00023160"/>
    </source>
</evidence>
<keyword evidence="7 10" id="KW-0443">Lipid metabolism</keyword>
<dbReference type="EC" id="2.3.1.199" evidence="10"/>
<reference evidence="11" key="1">
    <citation type="submission" date="2022-01" db="EMBL/GenBank/DDBJ databases">
        <authorList>
            <person name="King R."/>
        </authorList>
    </citation>
    <scope>NUCLEOTIDE SEQUENCE</scope>
</reference>
<proteinExistence type="inferred from homology"/>
<evidence type="ECO:0000256" key="10">
    <source>
        <dbReference type="RuleBase" id="RU361115"/>
    </source>
</evidence>
<gene>
    <name evidence="11" type="ORF">PHYEVI_LOCUS11096</name>
</gene>
<dbReference type="GO" id="GO:0034625">
    <property type="term" value="P:fatty acid elongation, monounsaturated fatty acid"/>
    <property type="evidence" value="ECO:0007669"/>
    <property type="project" value="TreeGrafter"/>
</dbReference>
<feature type="transmembrane region" description="Helical" evidence="10">
    <location>
        <begin position="40"/>
        <end position="57"/>
    </location>
</feature>
<evidence type="ECO:0000256" key="6">
    <source>
        <dbReference type="ARBA" id="ARBA00022989"/>
    </source>
</evidence>
<evidence type="ECO:0000256" key="1">
    <source>
        <dbReference type="ARBA" id="ARBA00004141"/>
    </source>
</evidence>
<evidence type="ECO:0000256" key="2">
    <source>
        <dbReference type="ARBA" id="ARBA00022516"/>
    </source>
</evidence>
<feature type="transmembrane region" description="Helical" evidence="10">
    <location>
        <begin position="177"/>
        <end position="199"/>
    </location>
</feature>
<feature type="transmembrane region" description="Helical" evidence="10">
    <location>
        <begin position="148"/>
        <end position="165"/>
    </location>
</feature>
<comment type="similarity">
    <text evidence="10">Belongs to the ELO family.</text>
</comment>
<dbReference type="InterPro" id="IPR002076">
    <property type="entry name" value="ELO_fam"/>
</dbReference>
<keyword evidence="2 10" id="KW-0444">Lipid biosynthesis</keyword>
<dbReference type="AlphaFoldDB" id="A0A9N9XRM9"/>
<keyword evidence="6 10" id="KW-1133">Transmembrane helix</keyword>
<evidence type="ECO:0000256" key="8">
    <source>
        <dbReference type="ARBA" id="ARBA00023136"/>
    </source>
</evidence>
<evidence type="ECO:0000313" key="12">
    <source>
        <dbReference type="Proteomes" id="UP001153712"/>
    </source>
</evidence>
<evidence type="ECO:0000256" key="5">
    <source>
        <dbReference type="ARBA" id="ARBA00022832"/>
    </source>
</evidence>
<keyword evidence="9 10" id="KW-0275">Fatty acid biosynthesis</keyword>
<comment type="subcellular location">
    <subcellularLocation>
        <location evidence="1">Membrane</location>
        <topology evidence="1">Multi-pass membrane protein</topology>
    </subcellularLocation>
</comment>
<keyword evidence="8 10" id="KW-0472">Membrane</keyword>
<dbReference type="Proteomes" id="UP001153712">
    <property type="component" value="Chromosome 9"/>
</dbReference>
<dbReference type="GO" id="GO:0005789">
    <property type="term" value="C:endoplasmic reticulum membrane"/>
    <property type="evidence" value="ECO:0007669"/>
    <property type="project" value="TreeGrafter"/>
</dbReference>